<dbReference type="GO" id="GO:0005886">
    <property type="term" value="C:plasma membrane"/>
    <property type="evidence" value="ECO:0007669"/>
    <property type="project" value="TreeGrafter"/>
</dbReference>
<dbReference type="GO" id="GO:0002376">
    <property type="term" value="P:immune system process"/>
    <property type="evidence" value="ECO:0007669"/>
    <property type="project" value="UniProtKB-KW"/>
</dbReference>
<accession>A0A8C6BFH0</accession>
<dbReference type="Proteomes" id="UP000694561">
    <property type="component" value="Unplaced"/>
</dbReference>
<dbReference type="PANTHER" id="PTHR23268:SF101">
    <property type="entry name" value="T CELL RECEPTOR BETA VARIABLE 9"/>
    <property type="match status" value="1"/>
</dbReference>
<dbReference type="GO" id="GO:0007166">
    <property type="term" value="P:cell surface receptor signaling pathway"/>
    <property type="evidence" value="ECO:0007669"/>
    <property type="project" value="TreeGrafter"/>
</dbReference>
<organism evidence="6 7">
    <name type="scientific">Monodon monoceros</name>
    <name type="common">Narwhal</name>
    <name type="synonym">Ceratodon monodon</name>
    <dbReference type="NCBI Taxonomy" id="40151"/>
    <lineage>
        <taxon>Eukaryota</taxon>
        <taxon>Metazoa</taxon>
        <taxon>Chordata</taxon>
        <taxon>Craniata</taxon>
        <taxon>Vertebrata</taxon>
        <taxon>Euteleostomi</taxon>
        <taxon>Mammalia</taxon>
        <taxon>Eutheria</taxon>
        <taxon>Laurasiatheria</taxon>
        <taxon>Artiodactyla</taxon>
        <taxon>Whippomorpha</taxon>
        <taxon>Cetacea</taxon>
        <taxon>Odontoceti</taxon>
        <taxon>Monodontidae</taxon>
        <taxon>Monodon</taxon>
    </lineage>
</organism>
<dbReference type="AlphaFoldDB" id="A0A8C6BFH0"/>
<evidence type="ECO:0000256" key="2">
    <source>
        <dbReference type="ARBA" id="ARBA00022859"/>
    </source>
</evidence>
<dbReference type="Pfam" id="PF07686">
    <property type="entry name" value="V-set"/>
    <property type="match status" value="1"/>
</dbReference>
<protein>
    <submittedName>
        <fullName evidence="6">T cell receptor beta variable 9</fullName>
    </submittedName>
</protein>
<keyword evidence="7" id="KW-1185">Reference proteome</keyword>
<dbReference type="InterPro" id="IPR013106">
    <property type="entry name" value="Ig_V-set"/>
</dbReference>
<evidence type="ECO:0000259" key="5">
    <source>
        <dbReference type="Pfam" id="PF07686"/>
    </source>
</evidence>
<keyword evidence="1 4" id="KW-0732">Signal</keyword>
<reference evidence="6" key="1">
    <citation type="submission" date="2025-08" db="UniProtKB">
        <authorList>
            <consortium name="Ensembl"/>
        </authorList>
    </citation>
    <scope>IDENTIFICATION</scope>
</reference>
<dbReference type="PANTHER" id="PTHR23268">
    <property type="entry name" value="T-CELL RECEPTOR BETA CHAIN"/>
    <property type="match status" value="1"/>
</dbReference>
<dbReference type="Ensembl" id="ENSMMNT00015017264.1">
    <property type="protein sequence ID" value="ENSMMNP00015015726.1"/>
    <property type="gene ID" value="ENSMMNG00015011598.1"/>
</dbReference>
<feature type="chain" id="PRO_5034599539" evidence="4">
    <location>
        <begin position="22"/>
        <end position="150"/>
    </location>
</feature>
<sequence length="150" mass="16362">MDSRLLCCVTLCLLGAGPVDSGVTLTPKYVIKSRQQQETLRCSPVSGRLSVSWYQQALGQGHQFPAEYYRGEERGEGNILDRFSGQQFSDSSSEPDLSSLELTEAALYLCASSQDAALHEQLPLVQKHSCPSSGSGREGVDCQPTPPRPW</sequence>
<reference evidence="6" key="2">
    <citation type="submission" date="2025-09" db="UniProtKB">
        <authorList>
            <consortium name="Ensembl"/>
        </authorList>
    </citation>
    <scope>IDENTIFICATION</scope>
</reference>
<gene>
    <name evidence="6" type="primary">TRBV9</name>
</gene>
<dbReference type="SUPFAM" id="SSF48726">
    <property type="entry name" value="Immunoglobulin"/>
    <property type="match status" value="1"/>
</dbReference>
<evidence type="ECO:0000256" key="4">
    <source>
        <dbReference type="SAM" id="SignalP"/>
    </source>
</evidence>
<dbReference type="Gene3D" id="2.60.40.10">
    <property type="entry name" value="Immunoglobulins"/>
    <property type="match status" value="1"/>
</dbReference>
<evidence type="ECO:0000313" key="7">
    <source>
        <dbReference type="Proteomes" id="UP000694561"/>
    </source>
</evidence>
<name>A0A8C6BFH0_MONMO</name>
<dbReference type="InterPro" id="IPR036179">
    <property type="entry name" value="Ig-like_dom_sf"/>
</dbReference>
<dbReference type="InterPro" id="IPR013783">
    <property type="entry name" value="Ig-like_fold"/>
</dbReference>
<feature type="domain" description="Immunoglobulin V-set" evidence="5">
    <location>
        <begin position="26"/>
        <end position="114"/>
    </location>
</feature>
<dbReference type="InterPro" id="IPR050413">
    <property type="entry name" value="TCR_beta_variable"/>
</dbReference>
<feature type="signal peptide" evidence="4">
    <location>
        <begin position="1"/>
        <end position="21"/>
    </location>
</feature>
<keyword evidence="2" id="KW-0391">Immunity</keyword>
<dbReference type="GeneTree" id="ENSGT00940000154270"/>
<evidence type="ECO:0000256" key="1">
    <source>
        <dbReference type="ARBA" id="ARBA00022729"/>
    </source>
</evidence>
<proteinExistence type="predicted"/>
<feature type="region of interest" description="Disordered" evidence="3">
    <location>
        <begin position="127"/>
        <end position="150"/>
    </location>
</feature>
<evidence type="ECO:0000313" key="6">
    <source>
        <dbReference type="Ensembl" id="ENSMMNP00015015726.1"/>
    </source>
</evidence>
<evidence type="ECO:0000256" key="3">
    <source>
        <dbReference type="SAM" id="MobiDB-lite"/>
    </source>
</evidence>